<dbReference type="InterPro" id="IPR002110">
    <property type="entry name" value="Ankyrin_rpt"/>
</dbReference>
<dbReference type="InterPro" id="IPR011993">
    <property type="entry name" value="PH-like_dom_sf"/>
</dbReference>
<feature type="coiled-coil region" evidence="8">
    <location>
        <begin position="541"/>
        <end position="572"/>
    </location>
</feature>
<reference evidence="11" key="1">
    <citation type="journal article" date="2022" name="G3 (Bethesda)">
        <title>High quality genome of the basidiomycete yeast Dioszegia hungarica PDD-24b-2 isolated from cloud water.</title>
        <authorList>
            <person name="Jarrige D."/>
            <person name="Haridas S."/>
            <person name="Bleykasten-Grosshans C."/>
            <person name="Joly M."/>
            <person name="Nadalig T."/>
            <person name="Sancelme M."/>
            <person name="Vuilleumier S."/>
            <person name="Grigoriev I.V."/>
            <person name="Amato P."/>
            <person name="Bringel F."/>
        </authorList>
    </citation>
    <scope>NUCLEOTIDE SEQUENCE</scope>
    <source>
        <strain evidence="11">PDD-24b-2</strain>
    </source>
</reference>
<dbReference type="GO" id="GO:0006887">
    <property type="term" value="P:exocytosis"/>
    <property type="evidence" value="ECO:0007669"/>
    <property type="project" value="TreeGrafter"/>
</dbReference>
<proteinExistence type="inferred from homology"/>
<dbReference type="FunFam" id="2.40.160.120:FF:000017">
    <property type="entry name" value="Oxysterol-binding protein homolog C2F12.05c"/>
    <property type="match status" value="1"/>
</dbReference>
<keyword evidence="5" id="KW-0446">Lipid-binding</keyword>
<dbReference type="Gene3D" id="1.25.40.20">
    <property type="entry name" value="Ankyrin repeat-containing domain"/>
    <property type="match status" value="2"/>
</dbReference>
<dbReference type="SUPFAM" id="SSF50729">
    <property type="entry name" value="PH domain-like"/>
    <property type="match status" value="1"/>
</dbReference>
<feature type="region of interest" description="Disordered" evidence="9">
    <location>
        <begin position="574"/>
        <end position="605"/>
    </location>
</feature>
<feature type="repeat" description="ANK" evidence="6">
    <location>
        <begin position="179"/>
        <end position="211"/>
    </location>
</feature>
<organism evidence="11 12">
    <name type="scientific">Dioszegia hungarica</name>
    <dbReference type="NCBI Taxonomy" id="4972"/>
    <lineage>
        <taxon>Eukaryota</taxon>
        <taxon>Fungi</taxon>
        <taxon>Dikarya</taxon>
        <taxon>Basidiomycota</taxon>
        <taxon>Agaricomycotina</taxon>
        <taxon>Tremellomycetes</taxon>
        <taxon>Tremellales</taxon>
        <taxon>Bulleribasidiaceae</taxon>
        <taxon>Dioszegia</taxon>
    </lineage>
</organism>
<dbReference type="GO" id="GO:0005635">
    <property type="term" value="C:nuclear envelope"/>
    <property type="evidence" value="ECO:0007669"/>
    <property type="project" value="TreeGrafter"/>
</dbReference>
<dbReference type="Gene3D" id="2.30.29.30">
    <property type="entry name" value="Pleckstrin-homology domain (PH domain)/Phosphotyrosine-binding domain (PTB)"/>
    <property type="match status" value="1"/>
</dbReference>
<evidence type="ECO:0000256" key="7">
    <source>
        <dbReference type="RuleBase" id="RU003844"/>
    </source>
</evidence>
<accession>A0AA38LTY6</accession>
<gene>
    <name evidence="11" type="ORF">MKK02DRAFT_34652</name>
</gene>
<dbReference type="SMART" id="SM00233">
    <property type="entry name" value="PH"/>
    <property type="match status" value="1"/>
</dbReference>
<dbReference type="SUPFAM" id="SSF48403">
    <property type="entry name" value="Ankyrin repeat"/>
    <property type="match status" value="1"/>
</dbReference>
<dbReference type="InterPro" id="IPR036770">
    <property type="entry name" value="Ankyrin_rpt-contain_sf"/>
</dbReference>
<dbReference type="Gene3D" id="2.40.160.120">
    <property type="match status" value="1"/>
</dbReference>
<keyword evidence="6" id="KW-0040">ANK repeat</keyword>
<comment type="caution">
    <text evidence="11">The sequence shown here is derived from an EMBL/GenBank/DDBJ whole genome shotgun (WGS) entry which is preliminary data.</text>
</comment>
<dbReference type="SUPFAM" id="SSF144000">
    <property type="entry name" value="Oxysterol-binding protein-like"/>
    <property type="match status" value="1"/>
</dbReference>
<dbReference type="Pfam" id="PF00169">
    <property type="entry name" value="PH"/>
    <property type="match status" value="1"/>
</dbReference>
<feature type="compositionally biased region" description="Basic and acidic residues" evidence="9">
    <location>
        <begin position="1072"/>
        <end position="1081"/>
    </location>
</feature>
<dbReference type="Proteomes" id="UP001164286">
    <property type="component" value="Unassembled WGS sequence"/>
</dbReference>
<dbReference type="PANTHER" id="PTHR10972">
    <property type="entry name" value="OXYSTEROL-BINDING PROTEIN-RELATED"/>
    <property type="match status" value="1"/>
</dbReference>
<dbReference type="InterPro" id="IPR037239">
    <property type="entry name" value="OSBP_sf"/>
</dbReference>
<feature type="domain" description="PH" evidence="10">
    <location>
        <begin position="249"/>
        <end position="346"/>
    </location>
</feature>
<sequence>MASTPSVLYNFRLLAALRSDDPAQVQPFLDEAASAGPAQTGALLGMAVRVGTLPIIQSILALPNININAPISEGTKITALHTAADSGRTDAVLLLLAQPKINDTIRDEHGRTVLEAAGTPEVATLVEESRTRLQGLYLHRLAAYIASPLSNPDESNTMSTFLDNPRAEILNLNTLDEKSGTSLLHEAARRRDIRLVEQAVKKGADVFLRDKKGKRVLEGEKSPDDRIKAFLRQFSNQEGVVQSRSDGTPPDLKGYLSKWTNYKSGWRTRWFVLENGVLSYYRQREDEPVACRGSIAMAVAVVTPSSDNSRFELHSKASSSVPKIMVKSAHRGEIARWVQVIRLNIEYYAKTGRQPSMSRALPRSGTAEGISGTLGALPPTDNFLNPGLIRSTTGLSGASIAQLPASRGSPTKATADADNISILEAADDRSILTVDDKATGIPHETTFDMGVINIKAQLELTQQLVDSLYLGPGSPERGVAMQRTPSRQQAIKEALRSSLSTLATLVSQLQVMTQDRERYLLGRIDREIEARKLWEENMLTVAKQQEEMDRQLTEASRQNERKKRALKQARGVLGEISAGSLPPTPGLDESYSAPAKPLPVPPTASTAASFVTADSYNTARTRGASLSISNLEEVKAALAEADSDDEDEDEFFDAIETGIIPNMKQYESIANPDGARPGTPSAVGNVEKKLELPQQKAAATSLQSAGTIKEYLGRESLQPYNGVRNKLPIDDDKRPSVSLWGILKSSVGKDLTKISFPVSFNECTSMLQRMAEDMEYDACLTVAASEEDSLRRIAFVGAFAMSNYSSTIGRIAKPFNPLLSQSFEYAIPNRYRYISEQVSHHPPISACYSEAPTWKYYGEVDAQNKFQGRSFEIKPTGVAHADLIIPRKWVKAGLEYPDAGPEYEEGYVVEHYSWKKVVTNVSNFIMGNPIIDHYGDLVVTNHRTGETCTLTFKPRTWRGKDAFEIKGQVQDSAGKTAWDIAGRWDTQLIARAASARSAPLDVDTHFEPAQKEYLLLWRNSEKPVAPFNLTPFAVTLNDIPFGLEPYLAPTDCRLRTDQRAFENANYERAQELKTANEERQRSTRAARAQGKLPPHEPRWFSSSVDPDSGERMWEPRRAQNGEVLFWSERERAPESWEGVDHIFVED</sequence>
<dbReference type="RefSeq" id="XP_052943691.1">
    <property type="nucleotide sequence ID" value="XM_053088986.1"/>
</dbReference>
<keyword evidence="8" id="KW-0175">Coiled coil</keyword>
<evidence type="ECO:0000256" key="6">
    <source>
        <dbReference type="PROSITE-ProRule" id="PRU00023"/>
    </source>
</evidence>
<dbReference type="PROSITE" id="PS50003">
    <property type="entry name" value="PH_DOMAIN"/>
    <property type="match status" value="1"/>
</dbReference>
<dbReference type="GO" id="GO:0097038">
    <property type="term" value="C:perinuclear endoplasmic reticulum"/>
    <property type="evidence" value="ECO:0007669"/>
    <property type="project" value="TreeGrafter"/>
</dbReference>
<dbReference type="InterPro" id="IPR001849">
    <property type="entry name" value="PH_domain"/>
</dbReference>
<evidence type="ECO:0000256" key="5">
    <source>
        <dbReference type="ARBA" id="ARBA00023121"/>
    </source>
</evidence>
<evidence type="ECO:0000256" key="3">
    <source>
        <dbReference type="ARBA" id="ARBA00022553"/>
    </source>
</evidence>
<evidence type="ECO:0000313" key="11">
    <source>
        <dbReference type="EMBL" id="KAI9633914.1"/>
    </source>
</evidence>
<keyword evidence="3" id="KW-0597">Phosphoprotein</keyword>
<dbReference type="SMART" id="SM00248">
    <property type="entry name" value="ANK"/>
    <property type="match status" value="2"/>
</dbReference>
<dbReference type="PANTHER" id="PTHR10972:SF205">
    <property type="entry name" value="OXYSTEROL-BINDING PROTEIN 1"/>
    <property type="match status" value="1"/>
</dbReference>
<dbReference type="GO" id="GO:0005829">
    <property type="term" value="C:cytosol"/>
    <property type="evidence" value="ECO:0007669"/>
    <property type="project" value="TreeGrafter"/>
</dbReference>
<dbReference type="GO" id="GO:0005886">
    <property type="term" value="C:plasma membrane"/>
    <property type="evidence" value="ECO:0007669"/>
    <property type="project" value="TreeGrafter"/>
</dbReference>
<evidence type="ECO:0000259" key="10">
    <source>
        <dbReference type="PROSITE" id="PS50003"/>
    </source>
</evidence>
<keyword evidence="12" id="KW-1185">Reference proteome</keyword>
<dbReference type="PROSITE" id="PS50088">
    <property type="entry name" value="ANK_REPEAT"/>
    <property type="match status" value="1"/>
</dbReference>
<keyword evidence="2" id="KW-0813">Transport</keyword>
<evidence type="ECO:0000256" key="1">
    <source>
        <dbReference type="ARBA" id="ARBA00008842"/>
    </source>
</evidence>
<evidence type="ECO:0000256" key="9">
    <source>
        <dbReference type="SAM" id="MobiDB-lite"/>
    </source>
</evidence>
<dbReference type="InterPro" id="IPR000648">
    <property type="entry name" value="Oxysterol-bd"/>
</dbReference>
<dbReference type="GeneID" id="77728191"/>
<protein>
    <submittedName>
        <fullName evidence="11">Oxysterol-binding protein-domain-containing protein</fullName>
    </submittedName>
</protein>
<dbReference type="GO" id="GO:0032934">
    <property type="term" value="F:sterol binding"/>
    <property type="evidence" value="ECO:0007669"/>
    <property type="project" value="TreeGrafter"/>
</dbReference>
<dbReference type="PROSITE" id="PS01013">
    <property type="entry name" value="OSBP"/>
    <property type="match status" value="1"/>
</dbReference>
<dbReference type="GO" id="GO:0006897">
    <property type="term" value="P:endocytosis"/>
    <property type="evidence" value="ECO:0007669"/>
    <property type="project" value="TreeGrafter"/>
</dbReference>
<evidence type="ECO:0000256" key="2">
    <source>
        <dbReference type="ARBA" id="ARBA00022448"/>
    </source>
</evidence>
<evidence type="ECO:0000256" key="4">
    <source>
        <dbReference type="ARBA" id="ARBA00023055"/>
    </source>
</evidence>
<keyword evidence="4" id="KW-0445">Lipid transport</keyword>
<name>A0AA38LTY6_9TREE</name>
<dbReference type="InterPro" id="IPR018494">
    <property type="entry name" value="Oxysterol-bd_CS"/>
</dbReference>
<dbReference type="EMBL" id="JAKWFO010000008">
    <property type="protein sequence ID" value="KAI9633914.1"/>
    <property type="molecule type" value="Genomic_DNA"/>
</dbReference>
<dbReference type="AlphaFoldDB" id="A0AA38LTY6"/>
<evidence type="ECO:0000256" key="8">
    <source>
        <dbReference type="SAM" id="Coils"/>
    </source>
</evidence>
<dbReference type="GO" id="GO:0030011">
    <property type="term" value="P:maintenance of cell polarity"/>
    <property type="evidence" value="ECO:0007669"/>
    <property type="project" value="TreeGrafter"/>
</dbReference>
<comment type="similarity">
    <text evidence="1 7">Belongs to the OSBP family.</text>
</comment>
<dbReference type="Pfam" id="PF01237">
    <property type="entry name" value="Oxysterol_BP"/>
    <property type="match status" value="1"/>
</dbReference>
<dbReference type="PROSITE" id="PS50297">
    <property type="entry name" value="ANK_REP_REGION"/>
    <property type="match status" value="1"/>
</dbReference>
<feature type="region of interest" description="Disordered" evidence="9">
    <location>
        <begin position="1072"/>
        <end position="1113"/>
    </location>
</feature>
<evidence type="ECO:0000313" key="12">
    <source>
        <dbReference type="Proteomes" id="UP001164286"/>
    </source>
</evidence>
<dbReference type="GO" id="GO:0006869">
    <property type="term" value="P:lipid transport"/>
    <property type="evidence" value="ECO:0007669"/>
    <property type="project" value="UniProtKB-KW"/>
</dbReference>
<dbReference type="GO" id="GO:0034727">
    <property type="term" value="P:piecemeal microautophagy of the nucleus"/>
    <property type="evidence" value="ECO:0007669"/>
    <property type="project" value="TreeGrafter"/>
</dbReference>